<name>A0ACB8JKT3_CITSI</name>
<keyword evidence="2" id="KW-1185">Reference proteome</keyword>
<comment type="caution">
    <text evidence="1">The sequence shown here is derived from an EMBL/GenBank/DDBJ whole genome shotgun (WGS) entry which is preliminary data.</text>
</comment>
<evidence type="ECO:0000313" key="1">
    <source>
        <dbReference type="EMBL" id="KAH9718263.1"/>
    </source>
</evidence>
<reference evidence="2" key="1">
    <citation type="journal article" date="2023" name="Hortic. Res.">
        <title>A chromosome-level phased genome enabling allele-level studies in sweet orange: a case study on citrus Huanglongbing tolerance.</title>
        <authorList>
            <person name="Wu B."/>
            <person name="Yu Q."/>
            <person name="Deng Z."/>
            <person name="Duan Y."/>
            <person name="Luo F."/>
            <person name="Gmitter F. Jr."/>
        </authorList>
    </citation>
    <scope>NUCLEOTIDE SEQUENCE [LARGE SCALE GENOMIC DNA]</scope>
    <source>
        <strain evidence="2">cv. Valencia</strain>
    </source>
</reference>
<proteinExistence type="predicted"/>
<dbReference type="Proteomes" id="UP000829398">
    <property type="component" value="Chromosome 7"/>
</dbReference>
<evidence type="ECO:0000313" key="2">
    <source>
        <dbReference type="Proteomes" id="UP000829398"/>
    </source>
</evidence>
<accession>A0ACB8JKT3</accession>
<organism evidence="1 2">
    <name type="scientific">Citrus sinensis</name>
    <name type="common">Sweet orange</name>
    <name type="synonym">Citrus aurantium var. sinensis</name>
    <dbReference type="NCBI Taxonomy" id="2711"/>
    <lineage>
        <taxon>Eukaryota</taxon>
        <taxon>Viridiplantae</taxon>
        <taxon>Streptophyta</taxon>
        <taxon>Embryophyta</taxon>
        <taxon>Tracheophyta</taxon>
        <taxon>Spermatophyta</taxon>
        <taxon>Magnoliopsida</taxon>
        <taxon>eudicotyledons</taxon>
        <taxon>Gunneridae</taxon>
        <taxon>Pentapetalae</taxon>
        <taxon>rosids</taxon>
        <taxon>malvids</taxon>
        <taxon>Sapindales</taxon>
        <taxon>Rutaceae</taxon>
        <taxon>Aurantioideae</taxon>
        <taxon>Citrus</taxon>
    </lineage>
</organism>
<gene>
    <name evidence="1" type="ORF">KPL71_022153</name>
</gene>
<sequence>MEDKKSNGNDNAVIQINPDTEETRVAEKAKNLNSAASRGDEDEKEEKEEEEEEEEKEDQDIIVVWIFLFDDGYGIKGSKETSKIFQHVTRTLASFVAGAAVWFVKTLSVKLISVSFQSKRFFHRIHEAIFHQHVLQVLSAAQENKIKKLRTANTAMQFISRISKRKKSKEKMTIEKISACISKGLFSSRNTDLKSSQSNEIDESNEIKSESEAKNLADKIIKNLETPQSKFIEKEQLKRFLNNEQHVKKLLKLFGAVKSGKIDKADFKKWVTKVYNDRETLKRSLNDAKTAIEELNRILSAIVIVLIIIVWLLVMGLLTYKVFAVVTSQLLLLAFMFGNTARTCFEAIIFVFVTHPFDVGDRCLIDGVLMVVDEMNILTTIFLRYDKQRIYYPNSVLATKPISNFYRSPREMGDTVEFAIDVFTSVEIIDKLKSRIKDYLERKHKHWSGDHSVVVKDIEDVNKMKMTLYVTHTMNFQDYMKKLKRRSKLVLELKKIFEELAPEHVAVAAAARRWLAAAAAARRWLAAAAAAHRWLTARRWLAAAAAARRWLTAAAARRWLAAAAAGRSWLAAAAAGRSWLAAAAAARRCLSAAAAARRCLSAAAAARRCCCRCSSLLLPLLLSLLLPLLLSLLFVAAGSRCCL</sequence>
<protein>
    <submittedName>
        <fullName evidence="1">Mechanosensitive ion channel protein</fullName>
    </submittedName>
</protein>
<dbReference type="EMBL" id="CM039176">
    <property type="protein sequence ID" value="KAH9718263.1"/>
    <property type="molecule type" value="Genomic_DNA"/>
</dbReference>